<dbReference type="PANTHER" id="PTHR12756:SF11">
    <property type="entry name" value="CYTOSOLIC CARBOXYPEPTIDASE 1"/>
    <property type="match status" value="1"/>
</dbReference>
<dbReference type="Proteomes" id="UP000689195">
    <property type="component" value="Unassembled WGS sequence"/>
</dbReference>
<accession>A0A8S1SF00</accession>
<comment type="caution">
    <text evidence="6">The sequence shown here is derived from an EMBL/GenBank/DDBJ whole genome shotgun (WGS) entry which is preliminary data.</text>
</comment>
<dbReference type="InterPro" id="IPR000834">
    <property type="entry name" value="Peptidase_M14"/>
</dbReference>
<evidence type="ECO:0000259" key="5">
    <source>
        <dbReference type="PROSITE" id="PS52035"/>
    </source>
</evidence>
<comment type="cofactor">
    <cofactor evidence="1">
        <name>Zn(2+)</name>
        <dbReference type="ChEBI" id="CHEBI:29105"/>
    </cofactor>
</comment>
<feature type="domain" description="Peptidase M14" evidence="5">
    <location>
        <begin position="237"/>
        <end position="501"/>
    </location>
</feature>
<reference evidence="6" key="1">
    <citation type="submission" date="2021-01" db="EMBL/GenBank/DDBJ databases">
        <authorList>
            <consortium name="Genoscope - CEA"/>
            <person name="William W."/>
        </authorList>
    </citation>
    <scope>NUCLEOTIDE SEQUENCE</scope>
</reference>
<evidence type="ECO:0000256" key="1">
    <source>
        <dbReference type="ARBA" id="ARBA00001947"/>
    </source>
</evidence>
<dbReference type="PROSITE" id="PS52035">
    <property type="entry name" value="PEPTIDASE_M14"/>
    <property type="match status" value="1"/>
</dbReference>
<dbReference type="GO" id="GO:0006508">
    <property type="term" value="P:proteolysis"/>
    <property type="evidence" value="ECO:0007669"/>
    <property type="project" value="InterPro"/>
</dbReference>
<keyword evidence="7" id="KW-1185">Reference proteome</keyword>
<proteinExistence type="inferred from homology"/>
<evidence type="ECO:0000256" key="2">
    <source>
        <dbReference type="ARBA" id="ARBA00005988"/>
    </source>
</evidence>
<evidence type="ECO:0000256" key="3">
    <source>
        <dbReference type="PROSITE-ProRule" id="PRU01379"/>
    </source>
</evidence>
<name>A0A8S1SF00_9CILI</name>
<evidence type="ECO:0000256" key="4">
    <source>
        <dbReference type="SAM" id="MobiDB-lite"/>
    </source>
</evidence>
<feature type="active site" description="Proton donor/acceptor" evidence="3">
    <location>
        <position position="457"/>
    </location>
</feature>
<feature type="compositionally biased region" description="Polar residues" evidence="4">
    <location>
        <begin position="6"/>
        <end position="18"/>
    </location>
</feature>
<dbReference type="Pfam" id="PF00246">
    <property type="entry name" value="Peptidase_M14"/>
    <property type="match status" value="1"/>
</dbReference>
<dbReference type="InterPro" id="IPR040626">
    <property type="entry name" value="Pepdidase_M14_N"/>
</dbReference>
<gene>
    <name evidence="6" type="ORF">PPENT_87.1.T0050479</name>
</gene>
<dbReference type="OrthoDB" id="10253041at2759"/>
<organism evidence="6 7">
    <name type="scientific">Paramecium pentaurelia</name>
    <dbReference type="NCBI Taxonomy" id="43138"/>
    <lineage>
        <taxon>Eukaryota</taxon>
        <taxon>Sar</taxon>
        <taxon>Alveolata</taxon>
        <taxon>Ciliophora</taxon>
        <taxon>Intramacronucleata</taxon>
        <taxon>Oligohymenophorea</taxon>
        <taxon>Peniculida</taxon>
        <taxon>Parameciidae</taxon>
        <taxon>Paramecium</taxon>
    </lineage>
</organism>
<feature type="region of interest" description="Disordered" evidence="4">
    <location>
        <begin position="6"/>
        <end position="34"/>
    </location>
</feature>
<dbReference type="Pfam" id="PF18027">
    <property type="entry name" value="Pepdidase_M14_N"/>
    <property type="match status" value="1"/>
</dbReference>
<dbReference type="InterPro" id="IPR050821">
    <property type="entry name" value="Cytosolic_carboxypeptidase"/>
</dbReference>
<protein>
    <recommendedName>
        <fullName evidence="5">Peptidase M14 domain-containing protein</fullName>
    </recommendedName>
</protein>
<comment type="similarity">
    <text evidence="2 3">Belongs to the peptidase M14 family.</text>
</comment>
<dbReference type="GO" id="GO:0004181">
    <property type="term" value="F:metallocarboxypeptidase activity"/>
    <property type="evidence" value="ECO:0007669"/>
    <property type="project" value="InterPro"/>
</dbReference>
<sequence>MILKQCSSREGFDSSNDIDQYDQEQSIKKSKTVQNNEECNQTFEKKPIIQESKKQCRILNLNVPKAIINNKTIYLSQPFYSTKQIHMLIKNTEEQQDFEIQTPQICRPFVGMIKSGIIFDSNFESGNLDRVDQISNDEYNLYMRIDTNSIGHSNWFYFKITQNEQRKVKFNICNFTKPQSLYIKGMKPYVLSKKSKNKYFTQQGENIKYQQQGQYFILSFIYYFEYENDEVFFATLPPYTYTQLINKIKKWNKSSKQYFTKLKISNTLSGLVLPLIIITDKSIDKNKKIIILTARVHPSETCSSYMIQGFISFLLGESFMAQYLRKNIIFKIIPMLNPDGVIVGNYRNGLSGVDLNRQFQETDLTLLPEVKALKCLIEDNQQKLIGYFDFHGHQVRKNIFMYGPTLSSETKIVPLILQQRLDSFRFRSCEFGIPKFKLGTARAYANQFIESICYTIEASFCGYQKGKNVRFISSDWVQSGFCIAETLFLYLNMKQQHQKQLKSNQLLKKINEMSLKVEQTEVKHDSDDEINSQSDAEIFEDYDKEKLNELQNQMKKELSHQNLIEQGDNILKHMKVQSVSRKIKVTPLYLLTKKDQPRPSLYPDLSIQNWEFRSKNAHSNSNESRNLIQKRGRTNSKLLQSFRFENKQRASSHLDGSPFNQTIEKINITQIIPKKTIYNFPILDNLQQSVGAPLPFIRKLLNGKNKKLPG</sequence>
<dbReference type="AlphaFoldDB" id="A0A8S1SF00"/>
<dbReference type="EMBL" id="CAJJDO010000005">
    <property type="protein sequence ID" value="CAD8137054.1"/>
    <property type="molecule type" value="Genomic_DNA"/>
</dbReference>
<evidence type="ECO:0000313" key="6">
    <source>
        <dbReference type="EMBL" id="CAD8137054.1"/>
    </source>
</evidence>
<evidence type="ECO:0000313" key="7">
    <source>
        <dbReference type="Proteomes" id="UP000689195"/>
    </source>
</evidence>
<dbReference type="PANTHER" id="PTHR12756">
    <property type="entry name" value="CYTOSOLIC CARBOXYPEPTIDASE"/>
    <property type="match status" value="1"/>
</dbReference>
<dbReference type="GO" id="GO:0008270">
    <property type="term" value="F:zinc ion binding"/>
    <property type="evidence" value="ECO:0007669"/>
    <property type="project" value="InterPro"/>
</dbReference>